<dbReference type="InterPro" id="IPR057001">
    <property type="entry name" value="RYYR-CCHC"/>
</dbReference>
<feature type="domain" description="RYYR-CCHC" evidence="2">
    <location>
        <begin position="51"/>
        <end position="137"/>
    </location>
</feature>
<evidence type="ECO:0000256" key="1">
    <source>
        <dbReference type="SAM" id="MobiDB-lite"/>
    </source>
</evidence>
<evidence type="ECO:0000313" key="4">
    <source>
        <dbReference type="Proteomes" id="UP000271098"/>
    </source>
</evidence>
<dbReference type="OrthoDB" id="5813819at2759"/>
<proteinExistence type="predicted"/>
<name>A0A183DYQ8_9BILA</name>
<dbReference type="Pfam" id="PF23674">
    <property type="entry name" value="RYYR-CCHC"/>
    <property type="match status" value="2"/>
</dbReference>
<dbReference type="WBParaSite" id="GPUH_0001386401-mRNA-1">
    <property type="protein sequence ID" value="GPUH_0001386401-mRNA-1"/>
    <property type="gene ID" value="GPUH_0001386401"/>
</dbReference>
<reference evidence="5" key="1">
    <citation type="submission" date="2016-06" db="UniProtKB">
        <authorList>
            <consortium name="WormBaseParasite"/>
        </authorList>
    </citation>
    <scope>IDENTIFICATION</scope>
</reference>
<evidence type="ECO:0000259" key="2">
    <source>
        <dbReference type="Pfam" id="PF23674"/>
    </source>
</evidence>
<dbReference type="Proteomes" id="UP000271098">
    <property type="component" value="Unassembled WGS sequence"/>
</dbReference>
<protein>
    <submittedName>
        <fullName evidence="5">DUF295 domain-containing protein</fullName>
    </submittedName>
</protein>
<dbReference type="EMBL" id="UYRT01080639">
    <property type="protein sequence ID" value="VDN23116.1"/>
    <property type="molecule type" value="Genomic_DNA"/>
</dbReference>
<organism evidence="5">
    <name type="scientific">Gongylonema pulchrum</name>
    <dbReference type="NCBI Taxonomy" id="637853"/>
    <lineage>
        <taxon>Eukaryota</taxon>
        <taxon>Metazoa</taxon>
        <taxon>Ecdysozoa</taxon>
        <taxon>Nematoda</taxon>
        <taxon>Chromadorea</taxon>
        <taxon>Rhabditida</taxon>
        <taxon>Spirurina</taxon>
        <taxon>Spiruromorpha</taxon>
        <taxon>Spiruroidea</taxon>
        <taxon>Gongylonematidae</taxon>
        <taxon>Gongylonema</taxon>
    </lineage>
</organism>
<feature type="domain" description="RYYR-CCHC" evidence="2">
    <location>
        <begin position="263"/>
        <end position="350"/>
    </location>
</feature>
<dbReference type="AlphaFoldDB" id="A0A183DYQ8"/>
<evidence type="ECO:0000313" key="3">
    <source>
        <dbReference type="EMBL" id="VDN23116.1"/>
    </source>
</evidence>
<evidence type="ECO:0000313" key="5">
    <source>
        <dbReference type="WBParaSite" id="GPUH_0001386401-mRNA-1"/>
    </source>
</evidence>
<accession>A0A183DYQ8</accession>
<reference evidence="3 4" key="2">
    <citation type="submission" date="2018-11" db="EMBL/GenBank/DDBJ databases">
        <authorList>
            <consortium name="Pathogen Informatics"/>
        </authorList>
    </citation>
    <scope>NUCLEOTIDE SEQUENCE [LARGE SCALE GENOMIC DNA]</scope>
</reference>
<sequence>MFSTERVGLPVNQPRIDEDLEDREDLEYVDAKKRKISDSPSLPDSADRSSTVLPMKISLSSIMIPERDNPDLVRVYRLSDHFPGKSIVFYRCWTCETIWARIKHSGGGSSEKRFSPTVKVVHGELVGNAYPEHHPDCRPVAKAVQYIDETPARFISRNNDTNSEAAETSYDNKYEFLLIFVDFGFFCVQLVDHLIWAYDQIAVLEARGSSVSYFNTPNPRTQVNVIQRYTYKYQNLRIPTDLADPEDPEVRTIFGVCAIGDALSGDGTAPLIVAQPDGETVRIYHLTSRSVVGNMHAFYQCTSCDYFCRKEEKNIAATSGQSSSVPARAELKAENGIICGDLYPAHHADCIPTSLHSLRTLGESLRDFHVVRDRRIISLKAVDVSYFH</sequence>
<gene>
    <name evidence="3" type="ORF">GPUH_LOCUS13849</name>
</gene>
<keyword evidence="4" id="KW-1185">Reference proteome</keyword>
<feature type="region of interest" description="Disordered" evidence="1">
    <location>
        <begin position="1"/>
        <end position="23"/>
    </location>
</feature>